<sequence length="468" mass="53974">MKTKLLTLGLFFLTLSCLGQLTIGFVKTEIVEEEGTDEKQLTVDLKLEGKWNNKDEFKIKLTTSGDATKGDGYDYVIKPDNSEFTISKSNVFNLSFTITILPDRKIEDLEEIILTIKLDESVETDFVKVDTAKNILKITIKDYKSFQDEILRRINTDKDTSEVIGHISLRKNTVHVYKLKLSDKGFESAANKIDPEEEGKGKWIGSVAPTEVEKTGIFNETQQIQSVELYFRDGVVSEIKVYTIDEKTNEKEVFTNTFTKVFRNGRWIKRNRIPVSLRHADYKKYLETLRLYANLNDKTKFIRIGDIINYDPQIGKNYPPSDGYITLNNETKTKPVIVNTSLNSYINLNVYTDFLSLVKAERGNGLVQTEASAHILLNTKNHKYKPFFFVNFLEPSLKFSRFDNGFSSVVPDTIDKDLNKISINRMYLNQRSYLNTSIRLNLFRKIYRFYSELELNTLVGFNWANVRG</sequence>
<protein>
    <recommendedName>
        <fullName evidence="4">Calx-beta domain-containing protein</fullName>
    </recommendedName>
</protein>
<organism evidence="2 3">
    <name type="scientific">Xanthocytophaga agilis</name>
    <dbReference type="NCBI Taxonomy" id="3048010"/>
    <lineage>
        <taxon>Bacteria</taxon>
        <taxon>Pseudomonadati</taxon>
        <taxon>Bacteroidota</taxon>
        <taxon>Cytophagia</taxon>
        <taxon>Cytophagales</taxon>
        <taxon>Rhodocytophagaceae</taxon>
        <taxon>Xanthocytophaga</taxon>
    </lineage>
</organism>
<evidence type="ECO:0000256" key="1">
    <source>
        <dbReference type="SAM" id="SignalP"/>
    </source>
</evidence>
<proteinExistence type="predicted"/>
<evidence type="ECO:0000313" key="3">
    <source>
        <dbReference type="Proteomes" id="UP001232063"/>
    </source>
</evidence>
<comment type="caution">
    <text evidence="2">The sequence shown here is derived from an EMBL/GenBank/DDBJ whole genome shotgun (WGS) entry which is preliminary data.</text>
</comment>
<keyword evidence="1" id="KW-0732">Signal</keyword>
<keyword evidence="3" id="KW-1185">Reference proteome</keyword>
<feature type="chain" id="PRO_5041923592" description="Calx-beta domain-containing protein" evidence="1">
    <location>
        <begin position="20"/>
        <end position="468"/>
    </location>
</feature>
<dbReference type="EMBL" id="JASJOU010000016">
    <property type="protein sequence ID" value="MDJ1505413.1"/>
    <property type="molecule type" value="Genomic_DNA"/>
</dbReference>
<dbReference type="PROSITE" id="PS51257">
    <property type="entry name" value="PROKAR_LIPOPROTEIN"/>
    <property type="match status" value="1"/>
</dbReference>
<dbReference type="Proteomes" id="UP001232063">
    <property type="component" value="Unassembled WGS sequence"/>
</dbReference>
<name>A0AAE3UJM7_9BACT</name>
<reference evidence="2" key="1">
    <citation type="submission" date="2023-05" db="EMBL/GenBank/DDBJ databases">
        <authorList>
            <person name="Zhang X."/>
        </authorList>
    </citation>
    <scope>NUCLEOTIDE SEQUENCE</scope>
    <source>
        <strain evidence="2">BD1B2-1</strain>
    </source>
</reference>
<feature type="signal peptide" evidence="1">
    <location>
        <begin position="1"/>
        <end position="19"/>
    </location>
</feature>
<evidence type="ECO:0008006" key="4">
    <source>
        <dbReference type="Google" id="ProtNLM"/>
    </source>
</evidence>
<accession>A0AAE3UJM7</accession>
<dbReference type="AlphaFoldDB" id="A0AAE3UJM7"/>
<evidence type="ECO:0000313" key="2">
    <source>
        <dbReference type="EMBL" id="MDJ1505413.1"/>
    </source>
</evidence>
<gene>
    <name evidence="2" type="ORF">QNI22_32455</name>
</gene>
<dbReference type="RefSeq" id="WP_314517437.1">
    <property type="nucleotide sequence ID" value="NZ_JASJOU010000016.1"/>
</dbReference>